<dbReference type="SUPFAM" id="SSF53335">
    <property type="entry name" value="S-adenosyl-L-methionine-dependent methyltransferases"/>
    <property type="match status" value="1"/>
</dbReference>
<dbReference type="Pfam" id="PF08241">
    <property type="entry name" value="Methyltransf_11"/>
    <property type="match status" value="1"/>
</dbReference>
<name>A0A0E3M7Y1_CLOSL</name>
<dbReference type="STRING" id="1548.CSCA_0513"/>
<sequence length="252" mass="29540">MEVVLEKVEKYWSKRSDGYCKINLEELNSLKREAWIDLINEHAPKVSGRKLKVLDIGAGPGFFSIIMASCGYKVTAVDYTDAMLEKAKRNAGIYANSIEFKRMDAHNLEFEDNTFDLIITRNLTWNLEKPGEAYKDWHRVLNKGGRLLNFDANWYLYLYDDEKRKGYEQDRVNTVKKGYEDHYICPNSNVMEDIARKLPLSRRHRPEWDMKELINVGFKKVMVDMEIGNRVWDEVEKTNYGSTPMFMIVGEK</sequence>
<dbReference type="AlphaFoldDB" id="A0A0E3M7Y1"/>
<dbReference type="InterPro" id="IPR013216">
    <property type="entry name" value="Methyltransf_11"/>
</dbReference>
<dbReference type="Gene3D" id="3.40.50.150">
    <property type="entry name" value="Vaccinia Virus protein VP39"/>
    <property type="match status" value="1"/>
</dbReference>
<dbReference type="RefSeq" id="WP_029161304.1">
    <property type="nucleotide sequence ID" value="NZ_CP009933.1"/>
</dbReference>
<keyword evidence="3" id="KW-1185">Reference proteome</keyword>
<dbReference type="KEGG" id="csq:CSCA_0513"/>
<evidence type="ECO:0000313" key="3">
    <source>
        <dbReference type="Proteomes" id="UP000033115"/>
    </source>
</evidence>
<dbReference type="GO" id="GO:0008757">
    <property type="term" value="F:S-adenosylmethionine-dependent methyltransferase activity"/>
    <property type="evidence" value="ECO:0007669"/>
    <property type="project" value="InterPro"/>
</dbReference>
<dbReference type="Proteomes" id="UP000033115">
    <property type="component" value="Chromosome"/>
</dbReference>
<organism evidence="2 3">
    <name type="scientific">Clostridium scatologenes</name>
    <dbReference type="NCBI Taxonomy" id="1548"/>
    <lineage>
        <taxon>Bacteria</taxon>
        <taxon>Bacillati</taxon>
        <taxon>Bacillota</taxon>
        <taxon>Clostridia</taxon>
        <taxon>Eubacteriales</taxon>
        <taxon>Clostridiaceae</taxon>
        <taxon>Clostridium</taxon>
    </lineage>
</organism>
<protein>
    <submittedName>
        <fullName evidence="2">Methyltransferase type 11</fullName>
    </submittedName>
</protein>
<dbReference type="InterPro" id="IPR029063">
    <property type="entry name" value="SAM-dependent_MTases_sf"/>
</dbReference>
<dbReference type="CDD" id="cd02440">
    <property type="entry name" value="AdoMet_MTases"/>
    <property type="match status" value="1"/>
</dbReference>
<reference evidence="2 3" key="1">
    <citation type="journal article" date="2015" name="J. Biotechnol.">
        <title>Complete genome sequence of a malodorant-producing acetogen, Clostridium scatologenes ATCC 25775(T).</title>
        <authorList>
            <person name="Zhu Z."/>
            <person name="Guo T."/>
            <person name="Zheng H."/>
            <person name="Song T."/>
            <person name="Ouyang P."/>
            <person name="Xie J."/>
        </authorList>
    </citation>
    <scope>NUCLEOTIDE SEQUENCE [LARGE SCALE GENOMIC DNA]</scope>
    <source>
        <strain evidence="2 3">ATCC 25775</strain>
    </source>
</reference>
<dbReference type="EMBL" id="CP009933">
    <property type="protein sequence ID" value="AKA67638.1"/>
    <property type="molecule type" value="Genomic_DNA"/>
</dbReference>
<evidence type="ECO:0000313" key="2">
    <source>
        <dbReference type="EMBL" id="AKA67638.1"/>
    </source>
</evidence>
<dbReference type="PANTHER" id="PTHR43591:SF24">
    <property type="entry name" value="2-METHOXY-6-POLYPRENYL-1,4-BENZOQUINOL METHYLASE, MITOCHONDRIAL"/>
    <property type="match status" value="1"/>
</dbReference>
<accession>A0A0E3M7Y1</accession>
<gene>
    <name evidence="2" type="ORF">CSCA_0513</name>
</gene>
<dbReference type="PANTHER" id="PTHR43591">
    <property type="entry name" value="METHYLTRANSFERASE"/>
    <property type="match status" value="1"/>
</dbReference>
<feature type="domain" description="Methyltransferase type 11" evidence="1">
    <location>
        <begin position="54"/>
        <end position="148"/>
    </location>
</feature>
<dbReference type="HOGENOM" id="CLU_037990_4_0_9"/>
<proteinExistence type="predicted"/>
<evidence type="ECO:0000259" key="1">
    <source>
        <dbReference type="Pfam" id="PF08241"/>
    </source>
</evidence>
<keyword evidence="2" id="KW-0489">Methyltransferase</keyword>
<keyword evidence="2" id="KW-0808">Transferase</keyword>
<dbReference type="GO" id="GO:0032259">
    <property type="term" value="P:methylation"/>
    <property type="evidence" value="ECO:0007669"/>
    <property type="project" value="UniProtKB-KW"/>
</dbReference>